<dbReference type="OMA" id="KIFIYRI"/>
<evidence type="ECO:0000313" key="4">
    <source>
        <dbReference type="Proteomes" id="UP000001646"/>
    </source>
</evidence>
<dbReference type="HOGENOM" id="CLU_031119_0_0_1"/>
<dbReference type="AlphaFoldDB" id="H9GJF3"/>
<protein>
    <recommendedName>
        <fullName evidence="2">NXPE C-terminal domain-containing protein</fullName>
    </recommendedName>
</protein>
<feature type="domain" description="NXPE C-terminal" evidence="2">
    <location>
        <begin position="264"/>
        <end position="488"/>
    </location>
</feature>
<dbReference type="InterPro" id="IPR026845">
    <property type="entry name" value="NXPH/NXPE"/>
</dbReference>
<evidence type="ECO:0000256" key="1">
    <source>
        <dbReference type="ARBA" id="ARBA00005431"/>
    </source>
</evidence>
<comment type="similarity">
    <text evidence="1">Belongs to the NXPE family.</text>
</comment>
<reference evidence="3" key="2">
    <citation type="submission" date="2025-08" db="UniProtKB">
        <authorList>
            <consortium name="Ensembl"/>
        </authorList>
    </citation>
    <scope>IDENTIFICATION</scope>
</reference>
<evidence type="ECO:0000259" key="2">
    <source>
        <dbReference type="Pfam" id="PF24536"/>
    </source>
</evidence>
<dbReference type="Gene3D" id="2.60.40.10">
    <property type="entry name" value="Immunoglobulins"/>
    <property type="match status" value="1"/>
</dbReference>
<dbReference type="InterPro" id="IPR014756">
    <property type="entry name" value="Ig_E-set"/>
</dbReference>
<dbReference type="InParanoid" id="H9GJF3"/>
<dbReference type="PANTHER" id="PTHR16165">
    <property type="entry name" value="NXPE FAMILY MEMBER"/>
    <property type="match status" value="1"/>
</dbReference>
<reference evidence="3" key="1">
    <citation type="submission" date="2009-12" db="EMBL/GenBank/DDBJ databases">
        <title>The Genome Sequence of Anolis carolinensis (Green Anole Lizard).</title>
        <authorList>
            <consortium name="The Genome Sequencing Platform"/>
            <person name="Di Palma F."/>
            <person name="Alfoldi J."/>
            <person name="Heiman D."/>
            <person name="Young S."/>
            <person name="Grabherr M."/>
            <person name="Johnson J."/>
            <person name="Lander E.S."/>
            <person name="Lindblad-Toh K."/>
        </authorList>
    </citation>
    <scope>NUCLEOTIDE SEQUENCE [LARGE SCALE GENOMIC DNA]</scope>
    <source>
        <strain evidence="3">JBL SC #1</strain>
    </source>
</reference>
<dbReference type="eggNOG" id="ENOG502QW5F">
    <property type="taxonomic scope" value="Eukaryota"/>
</dbReference>
<dbReference type="Pfam" id="PF24536">
    <property type="entry name" value="NXPE4_C"/>
    <property type="match status" value="1"/>
</dbReference>
<dbReference type="InterPro" id="IPR057106">
    <property type="entry name" value="NXPE4_C"/>
</dbReference>
<sequence>VKQTRKEQEVQELVAKLDRHFPWVPLADLSTISSARMSWASLLNPKASYCFGEQLMFQLDMFDHLGRKKQHGGDFLRARVFSPNLKAGATGNIQDYGNGTYLVRFPLFWEGKVKVSISLFHPSEGVSALWAARKRGYDKIAFMGTFLNGTAMVSAKCSLERTPEAELCEYLDRRDQEAFYCLKPKNISCQAFIRLKCSNTNVSYLTYLEQSLFQRPKIGVEIPKKFGVIHVLPCISEKMTLKSNKCPLGMSSPSPSGFFWQNQWHPVLCTVSSYDNMNHLMNTCLKGKLIYLLGDSTARQWLEFLTRNVRSFRYLDTHGFGKQSNLMAVDLGANVHIKWIKHHHPLITTYEYLTTDHDYVARKIDRLAGDANTALVLALGQHFRPFPIQLFIRRMVNIREAIQRLFLRSPQTKVVIKGENTRELDTDVERFGDFYGFAQNLVLRDIFKDLQVAFIDAWDMTIAYGSNRLHPLDDIVWSQIRLFLNYIC</sequence>
<dbReference type="PANTHER" id="PTHR16165:SF3">
    <property type="entry name" value="NXPE FAMILY MEMBER 1"/>
    <property type="match status" value="1"/>
</dbReference>
<dbReference type="Bgee" id="ENSACAG00000012930">
    <property type="expression patterns" value="Expressed in skeletal muscle tissue and 1 other cell type or tissue"/>
</dbReference>
<dbReference type="InterPro" id="IPR013783">
    <property type="entry name" value="Ig-like_fold"/>
</dbReference>
<organism evidence="3 4">
    <name type="scientific">Anolis carolinensis</name>
    <name type="common">Green anole</name>
    <name type="synonym">American chameleon</name>
    <dbReference type="NCBI Taxonomy" id="28377"/>
    <lineage>
        <taxon>Eukaryota</taxon>
        <taxon>Metazoa</taxon>
        <taxon>Chordata</taxon>
        <taxon>Craniata</taxon>
        <taxon>Vertebrata</taxon>
        <taxon>Euteleostomi</taxon>
        <taxon>Lepidosauria</taxon>
        <taxon>Squamata</taxon>
        <taxon>Bifurcata</taxon>
        <taxon>Unidentata</taxon>
        <taxon>Episquamata</taxon>
        <taxon>Toxicofera</taxon>
        <taxon>Iguania</taxon>
        <taxon>Dactyloidae</taxon>
        <taxon>Anolis</taxon>
    </lineage>
</organism>
<dbReference type="GeneTree" id="ENSGT00950000182866"/>
<accession>H9GJF3</accession>
<keyword evidence="4" id="KW-1185">Reference proteome</keyword>
<dbReference type="SUPFAM" id="SSF81296">
    <property type="entry name" value="E set domains"/>
    <property type="match status" value="1"/>
</dbReference>
<name>H9GJF3_ANOCA</name>
<proteinExistence type="inferred from homology"/>
<dbReference type="Pfam" id="PF06312">
    <property type="entry name" value="Neurexophilin"/>
    <property type="match status" value="1"/>
</dbReference>
<reference evidence="3" key="3">
    <citation type="submission" date="2025-09" db="UniProtKB">
        <authorList>
            <consortium name="Ensembl"/>
        </authorList>
    </citation>
    <scope>IDENTIFICATION</scope>
</reference>
<evidence type="ECO:0000313" key="3">
    <source>
        <dbReference type="Ensembl" id="ENSACAP00000012697.2"/>
    </source>
</evidence>
<dbReference type="Ensembl" id="ENSACAT00000012953.2">
    <property type="protein sequence ID" value="ENSACAP00000012697.2"/>
    <property type="gene ID" value="ENSACAG00000012930.2"/>
</dbReference>
<dbReference type="Proteomes" id="UP000001646">
    <property type="component" value="Unplaced"/>
</dbReference>